<feature type="region of interest" description="Disordered" evidence="1">
    <location>
        <begin position="63"/>
        <end position="125"/>
    </location>
</feature>
<evidence type="ECO:0000256" key="1">
    <source>
        <dbReference type="SAM" id="MobiDB-lite"/>
    </source>
</evidence>
<feature type="compositionally biased region" description="Basic residues" evidence="1">
    <location>
        <begin position="93"/>
        <end position="111"/>
    </location>
</feature>
<feature type="non-terminal residue" evidence="2">
    <location>
        <position position="220"/>
    </location>
</feature>
<dbReference type="EMBL" id="CADCUV010000134">
    <property type="protein sequence ID" value="CAA9425716.1"/>
    <property type="molecule type" value="Genomic_DNA"/>
</dbReference>
<name>A0A6J4PVI4_9ACTN</name>
<sequence>DRGEDGAVRWIGGDCGRRHVRSRVRGGVPDLLRLRQRGQRHVLRAARLYPHNRRRDVLVAVGGGARGLPLPVGKSRQDRQGRVLPDAGGLRALRGRRPRHHSRRPGRRRRGDARGPGRDHPPARATSVYAGIGDLRYSPLPQGYAPQAGRVARRGGTGGALRAVHDGLPAGDRPHHGSCDLDGSRMGPPRLRPSPAARIFQESARRRGGRPGPAGAPGSV</sequence>
<proteinExistence type="predicted"/>
<gene>
    <name evidence="2" type="ORF">AVDCRST_MAG22-2900</name>
</gene>
<feature type="region of interest" description="Disordered" evidence="1">
    <location>
        <begin position="146"/>
        <end position="220"/>
    </location>
</feature>
<feature type="non-terminal residue" evidence="2">
    <location>
        <position position="1"/>
    </location>
</feature>
<organism evidence="2">
    <name type="scientific">uncultured Rubrobacteraceae bacterium</name>
    <dbReference type="NCBI Taxonomy" id="349277"/>
    <lineage>
        <taxon>Bacteria</taxon>
        <taxon>Bacillati</taxon>
        <taxon>Actinomycetota</taxon>
        <taxon>Rubrobacteria</taxon>
        <taxon>Rubrobacterales</taxon>
        <taxon>Rubrobacteraceae</taxon>
        <taxon>environmental samples</taxon>
    </lineage>
</organism>
<protein>
    <submittedName>
        <fullName evidence="2">Uncharacterized protein</fullName>
    </submittedName>
</protein>
<dbReference type="AlphaFoldDB" id="A0A6J4PVI4"/>
<feature type="compositionally biased region" description="Basic and acidic residues" evidence="1">
    <location>
        <begin position="112"/>
        <end position="122"/>
    </location>
</feature>
<feature type="compositionally biased region" description="Basic and acidic residues" evidence="1">
    <location>
        <begin position="172"/>
        <end position="183"/>
    </location>
</feature>
<evidence type="ECO:0000313" key="2">
    <source>
        <dbReference type="EMBL" id="CAA9425716.1"/>
    </source>
</evidence>
<accession>A0A6J4PVI4</accession>
<reference evidence="2" key="1">
    <citation type="submission" date="2020-02" db="EMBL/GenBank/DDBJ databases">
        <authorList>
            <person name="Meier V. D."/>
        </authorList>
    </citation>
    <scope>NUCLEOTIDE SEQUENCE</scope>
    <source>
        <strain evidence="2">AVDCRST_MAG22</strain>
    </source>
</reference>